<dbReference type="Proteomes" id="UP000297890">
    <property type="component" value="Unassembled WGS sequence"/>
</dbReference>
<name>A0A4Z0F862_9GAMM</name>
<reference evidence="1 2" key="1">
    <citation type="journal article" date="2019" name="ISME J.">
        <title>Candidatus Macondimonas diazotrophica, a novel gammaproteobacterial genus dominating crude-oil-contaminated coastal sediments.</title>
        <authorList>
            <person name="Karthikeyan S."/>
            <person name="Konstantinidis K."/>
        </authorList>
    </citation>
    <scope>NUCLEOTIDE SEQUENCE [LARGE SCALE GENOMIC DNA]</scope>
    <source>
        <strain evidence="1 2">KTK01</strain>
    </source>
</reference>
<dbReference type="SUPFAM" id="SSF52540">
    <property type="entry name" value="P-loop containing nucleoside triphosphate hydrolases"/>
    <property type="match status" value="1"/>
</dbReference>
<proteinExistence type="predicted"/>
<gene>
    <name evidence="1" type="ORF">E4680_11730</name>
</gene>
<dbReference type="EMBL" id="SRIO01000018">
    <property type="protein sequence ID" value="TFZ81646.1"/>
    <property type="molecule type" value="Genomic_DNA"/>
</dbReference>
<comment type="caution">
    <text evidence="1">The sequence shown here is derived from an EMBL/GenBank/DDBJ whole genome shotgun (WGS) entry which is preliminary data.</text>
</comment>
<accession>A0A4Z0F862</accession>
<evidence type="ECO:0000313" key="2">
    <source>
        <dbReference type="Proteomes" id="UP000297890"/>
    </source>
</evidence>
<evidence type="ECO:0000313" key="1">
    <source>
        <dbReference type="EMBL" id="TFZ81646.1"/>
    </source>
</evidence>
<dbReference type="OrthoDB" id="5401711at2"/>
<dbReference type="InterPro" id="IPR023191">
    <property type="entry name" value="DNMP_kinase_N"/>
</dbReference>
<dbReference type="Gene3D" id="3.40.50.300">
    <property type="entry name" value="P-loop containing nucleotide triphosphate hydrolases"/>
    <property type="match status" value="1"/>
</dbReference>
<dbReference type="RefSeq" id="WP_135282611.1">
    <property type="nucleotide sequence ID" value="NZ_SRIO01000018.1"/>
</dbReference>
<dbReference type="InterPro" id="IPR027417">
    <property type="entry name" value="P-loop_NTPase"/>
</dbReference>
<dbReference type="Gene3D" id="1.10.238.70">
    <property type="match status" value="1"/>
</dbReference>
<evidence type="ECO:0008006" key="3">
    <source>
        <dbReference type="Google" id="ProtNLM"/>
    </source>
</evidence>
<dbReference type="AlphaFoldDB" id="A0A4Z0F862"/>
<dbReference type="InterPro" id="IPR048444">
    <property type="entry name" value="DNMK"/>
</dbReference>
<sequence>MTYKKHDCLIGFTGFKGSGKDTAAKVLIEEEGFEKVAFAGGLKHMLRSAMLEMGLAPEYIEECIEGGYKELLCAYLTPQRLCEYRILHAMVRSLIEYQGGSFKPDVFGETWQGYWESSELLAGKTYEDAWVSLFDVMEALGTWQEAQTPRHVMQQLGTEWGRDRIAPDFWINVTNRRVDLFDRVVITDCRFPNEADYIRKKKGRLVRVTRVSKVPDLRHSSENQIMELPVDEEIDNNSSVEALRAMVLSRFSDFQSSKRMGMV</sequence>
<keyword evidence="2" id="KW-1185">Reference proteome</keyword>
<organism evidence="1 2">
    <name type="scientific">Candidatus Macondimonas diazotrophica</name>
    <dbReference type="NCBI Taxonomy" id="2305248"/>
    <lineage>
        <taxon>Bacteria</taxon>
        <taxon>Pseudomonadati</taxon>
        <taxon>Pseudomonadota</taxon>
        <taxon>Gammaproteobacteria</taxon>
        <taxon>Chromatiales</taxon>
        <taxon>Ectothiorhodospiraceae</taxon>
        <taxon>Candidatus Macondimonas</taxon>
    </lineage>
</organism>
<dbReference type="Pfam" id="PF21448">
    <property type="entry name" value="DNMK"/>
    <property type="match status" value="1"/>
</dbReference>
<protein>
    <recommendedName>
        <fullName evidence="3">Deoxynucleotide monophosphate kinase</fullName>
    </recommendedName>
</protein>